<organism evidence="2 3">
    <name type="scientific">Haloplanus salinus</name>
    <dbReference type="NCBI Taxonomy" id="1126245"/>
    <lineage>
        <taxon>Archaea</taxon>
        <taxon>Methanobacteriati</taxon>
        <taxon>Methanobacteriota</taxon>
        <taxon>Stenosarchaea group</taxon>
        <taxon>Halobacteria</taxon>
        <taxon>Halobacteriales</taxon>
        <taxon>Haloferacaceae</taxon>
        <taxon>Haloplanus</taxon>
    </lineage>
</organism>
<keyword evidence="3" id="KW-1185">Reference proteome</keyword>
<evidence type="ECO:0000313" key="2">
    <source>
        <dbReference type="EMBL" id="RCU46732.1"/>
    </source>
</evidence>
<dbReference type="AlphaFoldDB" id="A0A368N870"/>
<proteinExistence type="predicted"/>
<accession>A0A368N870</accession>
<reference evidence="2 3" key="1">
    <citation type="submission" date="2018-07" db="EMBL/GenBank/DDBJ databases">
        <title>Genome sequences of Haloplanus salinus JCM 18368T.</title>
        <authorList>
            <person name="Kim Y.B."/>
            <person name="Roh S.W."/>
        </authorList>
    </citation>
    <scope>NUCLEOTIDE SEQUENCE [LARGE SCALE GENOMIC DNA]</scope>
    <source>
        <strain evidence="2 3">JCM 18368</strain>
    </source>
</reference>
<dbReference type="OrthoDB" id="340755at2157"/>
<dbReference type="RefSeq" id="WP_114448285.1">
    <property type="nucleotide sequence ID" value="NZ_QPHM01000001.1"/>
</dbReference>
<name>A0A368N870_9EURY</name>
<dbReference type="Proteomes" id="UP000252189">
    <property type="component" value="Unassembled WGS sequence"/>
</dbReference>
<dbReference type="EMBL" id="QPHM01000001">
    <property type="protein sequence ID" value="RCU46732.1"/>
    <property type="molecule type" value="Genomic_DNA"/>
</dbReference>
<protein>
    <submittedName>
        <fullName evidence="2">Uncharacterized protein</fullName>
    </submittedName>
</protein>
<evidence type="ECO:0000256" key="1">
    <source>
        <dbReference type="SAM" id="MobiDB-lite"/>
    </source>
</evidence>
<evidence type="ECO:0000313" key="3">
    <source>
        <dbReference type="Proteomes" id="UP000252189"/>
    </source>
</evidence>
<comment type="caution">
    <text evidence="2">The sequence shown here is derived from an EMBL/GenBank/DDBJ whole genome shotgun (WGS) entry which is preliminary data.</text>
</comment>
<sequence length="391" mass="42657">MRAEFEDGWHPSTKLNVIGAALDFTRVDPLPENVTRDEIEEYCYTLEQLYGSYVERLADETVLSQREARTWVLRNLVHEGADRLTFDAVGLYIWAIGRSADGDPLSRTIVADYHDRARGKLDAAEATVTYAQPPPYPDDLFDEPTMLWVDGGVAERLANRLGPEESFSDVVDRLLDETVVAVELRTLVERLRDEREASYVGVGTVRPGWDRDLPLSVHVPDPGGSPAVTDAEVVRVGGRTLPFGIEERPAETGTGSTLTLFAGGEVEPATGVERLREALDGVEATLPEAVERAAAADASALAVADRPVGTGLHLLAVAADDDAFAHLDRLLLDDRTLTVERVTRPSVAAYDPDGTTLLWTAPDAPFDESRDLPADPAARRRRLPTAVLRTG</sequence>
<gene>
    <name evidence="2" type="ORF">DU504_05095</name>
</gene>
<feature type="region of interest" description="Disordered" evidence="1">
    <location>
        <begin position="362"/>
        <end position="391"/>
    </location>
</feature>